<feature type="region of interest" description="Disordered" evidence="1">
    <location>
        <begin position="1"/>
        <end position="20"/>
    </location>
</feature>
<dbReference type="AlphaFoldDB" id="A0A9D4BYW1"/>
<reference evidence="2" key="2">
    <citation type="submission" date="2020-11" db="EMBL/GenBank/DDBJ databases">
        <authorList>
            <person name="McCartney M.A."/>
            <person name="Auch B."/>
            <person name="Kono T."/>
            <person name="Mallez S."/>
            <person name="Becker A."/>
            <person name="Gohl D.M."/>
            <person name="Silverstein K.A.T."/>
            <person name="Koren S."/>
            <person name="Bechman K.B."/>
            <person name="Herman A."/>
            <person name="Abrahante J.E."/>
            <person name="Garbe J."/>
        </authorList>
    </citation>
    <scope>NUCLEOTIDE SEQUENCE</scope>
    <source>
        <strain evidence="2">Duluth1</strain>
        <tissue evidence="2">Whole animal</tissue>
    </source>
</reference>
<sequence>MGPKPTPSKQGNTLFSYFSKSPCPPAKEKIENTANDVLSPKKSPNRPAKKKPDIEGYTPVLLSVTWKA</sequence>
<feature type="compositionally biased region" description="Polar residues" evidence="1">
    <location>
        <begin position="7"/>
        <end position="19"/>
    </location>
</feature>
<evidence type="ECO:0000313" key="2">
    <source>
        <dbReference type="EMBL" id="KAH3713479.1"/>
    </source>
</evidence>
<reference evidence="2" key="1">
    <citation type="journal article" date="2019" name="bioRxiv">
        <title>The Genome of the Zebra Mussel, Dreissena polymorpha: A Resource for Invasive Species Research.</title>
        <authorList>
            <person name="McCartney M.A."/>
            <person name="Auch B."/>
            <person name="Kono T."/>
            <person name="Mallez S."/>
            <person name="Zhang Y."/>
            <person name="Obille A."/>
            <person name="Becker A."/>
            <person name="Abrahante J.E."/>
            <person name="Garbe J."/>
            <person name="Badalamenti J.P."/>
            <person name="Herman A."/>
            <person name="Mangelson H."/>
            <person name="Liachko I."/>
            <person name="Sullivan S."/>
            <person name="Sone E.D."/>
            <person name="Koren S."/>
            <person name="Silverstein K.A.T."/>
            <person name="Beckman K.B."/>
            <person name="Gohl D.M."/>
        </authorList>
    </citation>
    <scope>NUCLEOTIDE SEQUENCE</scope>
    <source>
        <strain evidence="2">Duluth1</strain>
        <tissue evidence="2">Whole animal</tissue>
    </source>
</reference>
<accession>A0A9D4BYW1</accession>
<name>A0A9D4BYW1_DREPO</name>
<evidence type="ECO:0000313" key="3">
    <source>
        <dbReference type="Proteomes" id="UP000828390"/>
    </source>
</evidence>
<dbReference type="Proteomes" id="UP000828390">
    <property type="component" value="Unassembled WGS sequence"/>
</dbReference>
<gene>
    <name evidence="2" type="ORF">DPMN_073272</name>
</gene>
<proteinExistence type="predicted"/>
<comment type="caution">
    <text evidence="2">The sequence shown here is derived from an EMBL/GenBank/DDBJ whole genome shotgun (WGS) entry which is preliminary data.</text>
</comment>
<organism evidence="2 3">
    <name type="scientific">Dreissena polymorpha</name>
    <name type="common">Zebra mussel</name>
    <name type="synonym">Mytilus polymorpha</name>
    <dbReference type="NCBI Taxonomy" id="45954"/>
    <lineage>
        <taxon>Eukaryota</taxon>
        <taxon>Metazoa</taxon>
        <taxon>Spiralia</taxon>
        <taxon>Lophotrochozoa</taxon>
        <taxon>Mollusca</taxon>
        <taxon>Bivalvia</taxon>
        <taxon>Autobranchia</taxon>
        <taxon>Heteroconchia</taxon>
        <taxon>Euheterodonta</taxon>
        <taxon>Imparidentia</taxon>
        <taxon>Neoheterodontei</taxon>
        <taxon>Myida</taxon>
        <taxon>Dreissenoidea</taxon>
        <taxon>Dreissenidae</taxon>
        <taxon>Dreissena</taxon>
    </lineage>
</organism>
<keyword evidence="3" id="KW-1185">Reference proteome</keyword>
<dbReference type="EMBL" id="JAIWYP010000014">
    <property type="protein sequence ID" value="KAH3713479.1"/>
    <property type="molecule type" value="Genomic_DNA"/>
</dbReference>
<feature type="region of interest" description="Disordered" evidence="1">
    <location>
        <begin position="26"/>
        <end position="54"/>
    </location>
</feature>
<evidence type="ECO:0000256" key="1">
    <source>
        <dbReference type="SAM" id="MobiDB-lite"/>
    </source>
</evidence>
<protein>
    <submittedName>
        <fullName evidence="2">Uncharacterized protein</fullName>
    </submittedName>
</protein>